<dbReference type="PANTHER" id="PTHR33173:SF2">
    <property type="entry name" value="MYND-TYPE DOMAIN-CONTAINING PROTEIN"/>
    <property type="match status" value="1"/>
</dbReference>
<accession>A0A815EFZ2</accession>
<sequence length="891" mass="102443">MANIASRSDFTDDILSFCDDDFYNLVQQQCGAIALEIIKAQDITSISCLLDINNIFDFLHLDSDELIPLKKKAGVILKDGRLIIKTGLEHKVKSFLNNLHCLNQQRSTTSYNSDRSLDMTVPEQLLHMFPFIRTLINCSNLITKSEINFTFFNAMLNNMVRNFITEEQGYRYDSTVRQFASCLYILGGRTAYEFVRLNLPGFLPSVQIIQSDINSFKNHLSEGQFNYDYAHEYFQLNKSTIGFCAEDCTAIIPKITYDTKSNAFIGFSLPLDKNGIPLNSFYSTSSFTRFEEWCSNLSQANLLNACLIQPLSSSTENISPYLLAAFGTDNRFISSDIIARWLHIYEECKTKGIRIIGYAADCDSRYLRAMRISLGFFSSFRYHDRSDLFEIELPSNWSWFFMQPEQLYVCIQDPIHICTKLRNRLLSTTATLVLGNQLISTKPLFYLIDNFSKFDHALVPSDVNVKDRQNFQSCVKISSQNVINMLEHVPDSIGIIIYLKAIQSIRLAYIEKSTSVVDRIFHAWFVVFIFRLWFVWLNSTKKHDLDIAFTKLSRSDISDMEKKKTKRSYFVTYQSYFSMEINAHSLTYLAVLVSEGTLPSEALHTWLQNSQSCESTFRSARSISSISSSGVNFTISQFLSRINKFFMLNDIKTHAHENKLRFPKHHKLSSTLPYASNSSNVMIISKIDIENIVINAFQSAIELFKPINIEEISSSETSISINDLSDKVSRHLDDFWITEDSSRDDKNSDFATESDDELDNDDNTDEYMTLNSSFDTIDDVRECDTGFRLVDNVKEEFSQNYFHINVNGNKKYLHKQTACWYLQNDRCSLSSDRLTRVQGSFFNKIHELIAELLRVQVIPGSICDESELAEVTEITRNHKKSVKSLEIIRNQ</sequence>
<dbReference type="AlphaFoldDB" id="A0A815EFZ2"/>
<comment type="caution">
    <text evidence="2">The sequence shown here is derived from an EMBL/GenBank/DDBJ whole genome shotgun (WGS) entry which is preliminary data.</text>
</comment>
<keyword evidence="3" id="KW-1185">Reference proteome</keyword>
<name>A0A815EFZ2_ADIRI</name>
<dbReference type="EMBL" id="CAJNOR010002583">
    <property type="protein sequence ID" value="CAF1314551.1"/>
    <property type="molecule type" value="Genomic_DNA"/>
</dbReference>
<gene>
    <name evidence="2" type="ORF">XAT740_LOCUS29570</name>
</gene>
<feature type="region of interest" description="Disordered" evidence="1">
    <location>
        <begin position="741"/>
        <end position="764"/>
    </location>
</feature>
<evidence type="ECO:0000313" key="3">
    <source>
        <dbReference type="Proteomes" id="UP000663828"/>
    </source>
</evidence>
<organism evidence="2 3">
    <name type="scientific">Adineta ricciae</name>
    <name type="common">Rotifer</name>
    <dbReference type="NCBI Taxonomy" id="249248"/>
    <lineage>
        <taxon>Eukaryota</taxon>
        <taxon>Metazoa</taxon>
        <taxon>Spiralia</taxon>
        <taxon>Gnathifera</taxon>
        <taxon>Rotifera</taxon>
        <taxon>Eurotatoria</taxon>
        <taxon>Bdelloidea</taxon>
        <taxon>Adinetida</taxon>
        <taxon>Adinetidae</taxon>
        <taxon>Adineta</taxon>
    </lineage>
</organism>
<feature type="compositionally biased region" description="Acidic residues" evidence="1">
    <location>
        <begin position="752"/>
        <end position="764"/>
    </location>
</feature>
<proteinExistence type="predicted"/>
<reference evidence="2" key="1">
    <citation type="submission" date="2021-02" db="EMBL/GenBank/DDBJ databases">
        <authorList>
            <person name="Nowell W R."/>
        </authorList>
    </citation>
    <scope>NUCLEOTIDE SEQUENCE</scope>
</reference>
<evidence type="ECO:0000256" key="1">
    <source>
        <dbReference type="SAM" id="MobiDB-lite"/>
    </source>
</evidence>
<dbReference type="PANTHER" id="PTHR33173">
    <property type="match status" value="1"/>
</dbReference>
<dbReference type="Proteomes" id="UP000663828">
    <property type="component" value="Unassembled WGS sequence"/>
</dbReference>
<protein>
    <submittedName>
        <fullName evidence="2">Uncharacterized protein</fullName>
    </submittedName>
</protein>
<evidence type="ECO:0000313" key="2">
    <source>
        <dbReference type="EMBL" id="CAF1314551.1"/>
    </source>
</evidence>